<dbReference type="InterPro" id="IPR036259">
    <property type="entry name" value="MFS_trans_sf"/>
</dbReference>
<evidence type="ECO:0000256" key="2">
    <source>
        <dbReference type="ARBA" id="ARBA00022692"/>
    </source>
</evidence>
<feature type="transmembrane region" description="Helical" evidence="5">
    <location>
        <begin position="333"/>
        <end position="354"/>
    </location>
</feature>
<keyword evidence="3 5" id="KW-1133">Transmembrane helix</keyword>
<feature type="transmembrane region" description="Helical" evidence="5">
    <location>
        <begin position="242"/>
        <end position="265"/>
    </location>
</feature>
<dbReference type="SUPFAM" id="SSF103473">
    <property type="entry name" value="MFS general substrate transporter"/>
    <property type="match status" value="1"/>
</dbReference>
<evidence type="ECO:0000313" key="8">
    <source>
        <dbReference type="Proteomes" id="UP001054811"/>
    </source>
</evidence>
<keyword evidence="2 5" id="KW-0812">Transmembrane</keyword>
<dbReference type="Proteomes" id="UP001054811">
    <property type="component" value="Chromosome"/>
</dbReference>
<feature type="transmembrane region" description="Helical" evidence="5">
    <location>
        <begin position="277"/>
        <end position="301"/>
    </location>
</feature>
<feature type="transmembrane region" description="Helical" evidence="5">
    <location>
        <begin position="366"/>
        <end position="389"/>
    </location>
</feature>
<evidence type="ECO:0000259" key="6">
    <source>
        <dbReference type="PROSITE" id="PS50850"/>
    </source>
</evidence>
<feature type="transmembrane region" description="Helical" evidence="5">
    <location>
        <begin position="174"/>
        <end position="194"/>
    </location>
</feature>
<dbReference type="Pfam" id="PF07690">
    <property type="entry name" value="MFS_1"/>
    <property type="match status" value="1"/>
</dbReference>
<dbReference type="PROSITE" id="PS50850">
    <property type="entry name" value="MFS"/>
    <property type="match status" value="1"/>
</dbReference>
<evidence type="ECO:0000256" key="4">
    <source>
        <dbReference type="ARBA" id="ARBA00023136"/>
    </source>
</evidence>
<organism evidence="7 8">
    <name type="scientific">Microbacterium elymi</name>
    <dbReference type="NCBI Taxonomy" id="2909587"/>
    <lineage>
        <taxon>Bacteria</taxon>
        <taxon>Bacillati</taxon>
        <taxon>Actinomycetota</taxon>
        <taxon>Actinomycetes</taxon>
        <taxon>Micrococcales</taxon>
        <taxon>Microbacteriaceae</taxon>
        <taxon>Microbacterium</taxon>
    </lineage>
</organism>
<keyword evidence="4 5" id="KW-0472">Membrane</keyword>
<comment type="subcellular location">
    <subcellularLocation>
        <location evidence="1">Cell membrane</location>
        <topology evidence="1">Multi-pass membrane protein</topology>
    </subcellularLocation>
</comment>
<evidence type="ECO:0000313" key="7">
    <source>
        <dbReference type="EMBL" id="UUT36189.1"/>
    </source>
</evidence>
<feature type="domain" description="Major facilitator superfamily (MFS) profile" evidence="6">
    <location>
        <begin position="11"/>
        <end position="420"/>
    </location>
</feature>
<feature type="transmembrane region" description="Helical" evidence="5">
    <location>
        <begin position="105"/>
        <end position="127"/>
    </location>
</feature>
<dbReference type="InterPro" id="IPR020846">
    <property type="entry name" value="MFS_dom"/>
</dbReference>
<reference evidence="7" key="1">
    <citation type="submission" date="2022-01" db="EMBL/GenBank/DDBJ databases">
        <title>Microbacterium eymi and Microbacterium rhizovicinus sp. nov., isolated from the rhizospheric soil of Elymus tsukushiensis, a plant native to the Dokdo Islands, Republic of Korea.</title>
        <authorList>
            <person name="Hwang Y.J."/>
        </authorList>
    </citation>
    <scope>NUCLEOTIDE SEQUENCE</scope>
    <source>
        <strain evidence="7">KUDC0405</strain>
    </source>
</reference>
<accession>A0ABY5NM53</accession>
<feature type="transmembrane region" description="Helical" evidence="5">
    <location>
        <begin position="139"/>
        <end position="162"/>
    </location>
</feature>
<protein>
    <submittedName>
        <fullName evidence="7">MFS transporter</fullName>
    </submittedName>
</protein>
<evidence type="ECO:0000256" key="1">
    <source>
        <dbReference type="ARBA" id="ARBA00004651"/>
    </source>
</evidence>
<dbReference type="PANTHER" id="PTHR23523">
    <property type="match status" value="1"/>
</dbReference>
<feature type="transmembrane region" description="Helical" evidence="5">
    <location>
        <begin position="50"/>
        <end position="69"/>
    </location>
</feature>
<proteinExistence type="predicted"/>
<feature type="transmembrane region" description="Helical" evidence="5">
    <location>
        <begin position="395"/>
        <end position="416"/>
    </location>
</feature>
<evidence type="ECO:0000256" key="5">
    <source>
        <dbReference type="SAM" id="Phobius"/>
    </source>
</evidence>
<feature type="transmembrane region" description="Helical" evidence="5">
    <location>
        <begin position="308"/>
        <end position="327"/>
    </location>
</feature>
<name>A0ABY5NM53_9MICO</name>
<keyword evidence="8" id="KW-1185">Reference proteome</keyword>
<dbReference type="PANTHER" id="PTHR23523:SF2">
    <property type="entry name" value="2-NITROIMIDAZOLE TRANSPORTER"/>
    <property type="match status" value="1"/>
</dbReference>
<evidence type="ECO:0000256" key="3">
    <source>
        <dbReference type="ARBA" id="ARBA00022989"/>
    </source>
</evidence>
<gene>
    <name evidence="7" type="ORF">L2X98_24460</name>
</gene>
<sequence>MSTGAMTRRTSVAALTAAVLLVAANMRPTITSVGPVLGQIGDDTGMSPGGLGLLAAVPLLAWGAISPFAHVLSRRFGMSRVVLWSLVLLVVGTLVRSLPGPTVSLWLGTVLIGAALAVANVLLPAVIKRDFRRVPLVMALYTALLAGFGAVASGVAVPISLIGGPDSPAGWRTSLALIGCALPPFAILAWGWAVPGSIRGPRMPGLIARPAASAPPLTSAPPASAPSVTAARPRRAAMWRDGLAWQVAVYMGLQSASFYMLVTWLATISTSTGRSEVLAGIDVMLFQLFSLVGSILLPLVLRGRSERLVPALIPVLGVAGVVGLMVAPGVIDLWAAVIGLFSGSSLAMSLTLLAQRARDHDTSAALSGMAQSVGYFMAACGPVLFGWLHASTDGWTVPLALLLAAMVAQVVTGLFAGRDRFVLDPR</sequence>
<dbReference type="RefSeq" id="WP_259612838.1">
    <property type="nucleotide sequence ID" value="NZ_CP091139.2"/>
</dbReference>
<dbReference type="Gene3D" id="1.20.1250.20">
    <property type="entry name" value="MFS general substrate transporter like domains"/>
    <property type="match status" value="1"/>
</dbReference>
<dbReference type="InterPro" id="IPR052524">
    <property type="entry name" value="MFS_Cyanate_Porter"/>
</dbReference>
<dbReference type="EMBL" id="CP091139">
    <property type="protein sequence ID" value="UUT36189.1"/>
    <property type="molecule type" value="Genomic_DNA"/>
</dbReference>
<feature type="transmembrane region" description="Helical" evidence="5">
    <location>
        <begin position="81"/>
        <end position="99"/>
    </location>
</feature>
<dbReference type="InterPro" id="IPR011701">
    <property type="entry name" value="MFS"/>
</dbReference>